<dbReference type="Pfam" id="PF03354">
    <property type="entry name" value="TerL_ATPase"/>
    <property type="match status" value="1"/>
</dbReference>
<dbReference type="AlphaFoldDB" id="A0A2S1KV04"/>
<dbReference type="PANTHER" id="PTHR41287:SF1">
    <property type="entry name" value="PROTEIN YMFN"/>
    <property type="match status" value="1"/>
</dbReference>
<geneLocation type="plasmid" evidence="3">
    <name>unnamed1</name>
</geneLocation>
<evidence type="ECO:0000313" key="4">
    <source>
        <dbReference type="Proteomes" id="UP000244870"/>
    </source>
</evidence>
<evidence type="ECO:0008006" key="5">
    <source>
        <dbReference type="Google" id="ProtNLM"/>
    </source>
</evidence>
<dbReference type="EMBL" id="CP020929">
    <property type="protein sequence ID" value="AWF96858.1"/>
    <property type="molecule type" value="Genomic_DNA"/>
</dbReference>
<dbReference type="InterPro" id="IPR046462">
    <property type="entry name" value="TerL_nuclease"/>
</dbReference>
<dbReference type="Proteomes" id="UP000244870">
    <property type="component" value="Plasmid unnamed1"/>
</dbReference>
<dbReference type="Pfam" id="PF20441">
    <property type="entry name" value="TerL_nuclease"/>
    <property type="match status" value="1"/>
</dbReference>
<name>A0A2S1KV04_9LACO</name>
<feature type="domain" description="Terminase large subunit-like ATPase" evidence="1">
    <location>
        <begin position="83"/>
        <end position="263"/>
    </location>
</feature>
<feature type="domain" description="Terminase large subunit-like endonuclease" evidence="2">
    <location>
        <begin position="285"/>
        <end position="569"/>
    </location>
</feature>
<evidence type="ECO:0000259" key="1">
    <source>
        <dbReference type="Pfam" id="PF03354"/>
    </source>
</evidence>
<dbReference type="InterPro" id="IPR046461">
    <property type="entry name" value="TerL_ATPase"/>
</dbReference>
<dbReference type="Gene3D" id="3.40.50.300">
    <property type="entry name" value="P-loop containing nucleotide triphosphate hydrolases"/>
    <property type="match status" value="1"/>
</dbReference>
<dbReference type="InterPro" id="IPR027417">
    <property type="entry name" value="P-loop_NTPase"/>
</dbReference>
<gene>
    <name evidence="3" type="ORF">B6254_2514</name>
</gene>
<dbReference type="PANTHER" id="PTHR41287">
    <property type="match status" value="1"/>
</dbReference>
<organism evidence="3 4">
    <name type="scientific">Weissella cibaria</name>
    <dbReference type="NCBI Taxonomy" id="137591"/>
    <lineage>
        <taxon>Bacteria</taxon>
        <taxon>Bacillati</taxon>
        <taxon>Bacillota</taxon>
        <taxon>Bacilli</taxon>
        <taxon>Lactobacillales</taxon>
        <taxon>Lactobacillaceae</taxon>
        <taxon>Weissella</taxon>
    </lineage>
</organism>
<keyword evidence="3" id="KW-0614">Plasmid</keyword>
<evidence type="ECO:0000259" key="2">
    <source>
        <dbReference type="Pfam" id="PF20441"/>
    </source>
</evidence>
<dbReference type="GO" id="GO:0004519">
    <property type="term" value="F:endonuclease activity"/>
    <property type="evidence" value="ECO:0007669"/>
    <property type="project" value="InterPro"/>
</dbReference>
<dbReference type="InterPro" id="IPR005021">
    <property type="entry name" value="Terminase_largesu-like"/>
</dbReference>
<proteinExistence type="predicted"/>
<accession>A0A2S1KV04</accession>
<sequence length="603" mass="69639">MYDELKKTYENDLVFQYAIGVQEGSIIAGRKIKQATKRHLLDLERQGNEDFPFTYDPAETEKIIKFARLLKDVSSGEPFEPSPFQQFILGMIQGWRYPDTGGARFKNIFISMARTNGKTQLTATYSLFSFLFGFPRVNRQLSVSSIDISHTKPLYKYMTYNWGILSDTVFKKMSKDLGIDYNQNELRIEKTATSMKRLSAQGSDSDGDHYTTGIVDEYHLFGQGERGFINAMTSGMVNNPNAQMFYISTAGYNPNVPMFEDYQRLTQALEAGDYSKIERDLILIWEQDSVDEAYDPDTWQKSNPLMELPDMRKNLTEGLLVEREAKSAQGKLSDFLVKNMNLWQNAKENRYLDLNQITGAVIPEFDMYGKSVYIGFDYSQKNDDTSLAFVFPYERNGEQVYHLYQHSWVPTAHAGSIEAKEQRDGINYRKVEEDGFATITRDVDGLIDEDEVFNWMLSFVERYDLTVEAFLYDSWQTGRFIRRLDEIRNEWLIIPLRQGIKSLSEPTKFLQHLFIKGRVTMLQDQALQQGLLNAVVVSDNNGIKIDKNVNSQKIDTVDAVVDAMAEAMYHFEDYTLAEEPKKKNFMDGWSAEQVNEYYMNLTF</sequence>
<protein>
    <recommendedName>
        <fullName evidence="5">Terminase large subunit</fullName>
    </recommendedName>
</protein>
<reference evidence="3 4" key="1">
    <citation type="submission" date="2017-04" db="EMBL/GenBank/DDBJ databases">
        <title>Weissella cibaria strain m2 complete genome.</title>
        <authorList>
            <person name="Pan Q."/>
            <person name="Tan M."/>
            <person name="Yao F."/>
            <person name="Su S."/>
        </authorList>
    </citation>
    <scope>NUCLEOTIDE SEQUENCE [LARGE SCALE GENOMIC DNA]</scope>
    <source>
        <strain evidence="3 4">M2</strain>
        <plasmid evidence="4">Plasmid unnamed1</plasmid>
    </source>
</reference>
<dbReference type="RefSeq" id="WP_108731168.1">
    <property type="nucleotide sequence ID" value="NZ_CP020929.1"/>
</dbReference>
<evidence type="ECO:0000313" key="3">
    <source>
        <dbReference type="EMBL" id="AWF96858.1"/>
    </source>
</evidence>